<keyword evidence="6" id="KW-1185">Reference proteome</keyword>
<feature type="domain" description="Cupin type-1" evidence="4">
    <location>
        <begin position="493"/>
        <end position="650"/>
    </location>
</feature>
<feature type="domain" description="Cupin type-1" evidence="4">
    <location>
        <begin position="280"/>
        <end position="429"/>
    </location>
</feature>
<dbReference type="CDD" id="cd02244">
    <property type="entry name" value="cupin_7S_vicilin-like_N"/>
    <property type="match status" value="3"/>
</dbReference>
<feature type="signal peptide" evidence="3">
    <location>
        <begin position="1"/>
        <end position="24"/>
    </location>
</feature>
<keyword evidence="3" id="KW-0732">Signal</keyword>
<reference evidence="5 6" key="1">
    <citation type="submission" date="2024-02" db="EMBL/GenBank/DDBJ databases">
        <title>de novo genome assembly of Solanum bulbocastanum strain 11H21.</title>
        <authorList>
            <person name="Hosaka A.J."/>
        </authorList>
    </citation>
    <scope>NUCLEOTIDE SEQUENCE [LARGE SCALE GENOMIC DNA]</scope>
    <source>
        <tissue evidence="5">Young leaves</tissue>
    </source>
</reference>
<name>A0AAN8YG65_SOLBU</name>
<evidence type="ECO:0000256" key="2">
    <source>
        <dbReference type="SAM" id="Phobius"/>
    </source>
</evidence>
<feature type="domain" description="Cupin type-1" evidence="4">
    <location>
        <begin position="994"/>
        <end position="1151"/>
    </location>
</feature>
<keyword evidence="2" id="KW-0472">Membrane</keyword>
<evidence type="ECO:0000256" key="3">
    <source>
        <dbReference type="SAM" id="SignalP"/>
    </source>
</evidence>
<evidence type="ECO:0000256" key="1">
    <source>
        <dbReference type="SAM" id="MobiDB-lite"/>
    </source>
</evidence>
<feature type="domain" description="Cupin type-1" evidence="4">
    <location>
        <begin position="1236"/>
        <end position="1385"/>
    </location>
</feature>
<dbReference type="InterPro" id="IPR014710">
    <property type="entry name" value="RmlC-like_jellyroll"/>
</dbReference>
<evidence type="ECO:0000259" key="4">
    <source>
        <dbReference type="SMART" id="SM00835"/>
    </source>
</evidence>
<protein>
    <recommendedName>
        <fullName evidence="4">Cupin type-1 domain-containing protein</fullName>
    </recommendedName>
</protein>
<feature type="domain" description="Cupin type-1" evidence="4">
    <location>
        <begin position="761"/>
        <end position="910"/>
    </location>
</feature>
<comment type="caution">
    <text evidence="5">The sequence shown here is derived from an EMBL/GenBank/DDBJ whole genome shotgun (WGS) entry which is preliminary data.</text>
</comment>
<dbReference type="Proteomes" id="UP001371456">
    <property type="component" value="Unassembled WGS sequence"/>
</dbReference>
<organism evidence="5 6">
    <name type="scientific">Solanum bulbocastanum</name>
    <name type="common">Wild potato</name>
    <dbReference type="NCBI Taxonomy" id="147425"/>
    <lineage>
        <taxon>Eukaryota</taxon>
        <taxon>Viridiplantae</taxon>
        <taxon>Streptophyta</taxon>
        <taxon>Embryophyta</taxon>
        <taxon>Tracheophyta</taxon>
        <taxon>Spermatophyta</taxon>
        <taxon>Magnoliopsida</taxon>
        <taxon>eudicotyledons</taxon>
        <taxon>Gunneridae</taxon>
        <taxon>Pentapetalae</taxon>
        <taxon>asterids</taxon>
        <taxon>lamiids</taxon>
        <taxon>Solanales</taxon>
        <taxon>Solanaceae</taxon>
        <taxon>Solanoideae</taxon>
        <taxon>Solaneae</taxon>
        <taxon>Solanum</taxon>
    </lineage>
</organism>
<dbReference type="CDD" id="cd02245">
    <property type="entry name" value="cupin_7S_vicilin-like_C"/>
    <property type="match status" value="3"/>
</dbReference>
<accession>A0AAN8YG65</accession>
<dbReference type="InterPro" id="IPR050253">
    <property type="entry name" value="Seed_Storage-Functional"/>
</dbReference>
<dbReference type="SUPFAM" id="SSF51182">
    <property type="entry name" value="RmlC-like cupins"/>
    <property type="match status" value="3"/>
</dbReference>
<feature type="chain" id="PRO_5042861505" description="Cupin type-1 domain-containing protein" evidence="3">
    <location>
        <begin position="25"/>
        <end position="1436"/>
    </location>
</feature>
<evidence type="ECO:0000313" key="5">
    <source>
        <dbReference type="EMBL" id="KAK6788068.1"/>
    </source>
</evidence>
<dbReference type="InterPro" id="IPR011051">
    <property type="entry name" value="RmlC_Cupin_sf"/>
</dbReference>
<sequence>MHRRILLLLVLVLFSAALVSFVGAYEKEENEQRTQGEKWFLLRQLHNVVKTDAGSMRMVKGGYRAGSVLHSPMHIGFISMEPNSLFIPQYLDSDLLLFVHQGEARVGNIYRDELAERSLKEGDVYTIPAGSAFYLENRNENQRLRIICSIGISSESLGWNAFQSFFIGGGVHTSILAGFDHTTLSTALNVSTAELKTILTRQTSGPIVHLSNSQQLNIWSKFLAQEPHQKLAHLKRIVNFGEESNLKEEESTWSLRKFLFNLLNREDVVKRVNGEAPSTYNLYNRNPDFENDYGWSKALDESDYSPLEQSGNGVYLVNLTSGSMMAPHVNPRAIEYGIVLKGTGRIQIVYPNGTLAMNARVREGDVFWVPRYFPFCQIASLNGPFEFFGFSTSARRNHPQFLVGRNSLMQSLSGPEFAASFGIDEERLKRIANAQSEQVILPSSSSDSPMEKKFNRRILLLLVLVLFSAALVSFVGAYEEEENDQRTQGEKWFLLRQLHNVVKTDAGSMRMVKGGYRRDSHLHSPMHIGFISMEPNSLFIPQYLDSDLVLFVHHGEARVGHIYRDELAERSLKQGDVYTIPAGSAFYLENRNENQRLRIICSIGITSESMGWHAFQSFFIGGGTHPTSILAGFDHTTLSTALNVSIQGNLIFLATFISEEKLNQNYVKLQVSTAEVRTFLTRQSSGPIVHISDSHHTNIWTEFVSQEPHQKLAHLKRIVNLEEEVSPKEEESTWSLRKFLCTLLHRKDVIKKVNHEAPSSYNLNNRNPDFKNNYGWSKTLDESDYSPLQQSGNGVYLVNLSQGSMMAPHVNPRAIEYGVVLKGTGRIQIVYPNGTLAMNARVREGNVFWVPRYFPFCQIASSNGPLEFFGFTTSARRNHPQFLVGRNSLMQSLRGPEFAAAFGISEKRLNRIANAQREQVILPSSSSDSPLRMNIVIIRHYDSTRVDKRSNKHILVDRRTLLLLVLVLFSGLVSSVGANEEEEIEQRTQGEKWFLLRQLHNVVQTDAGSMRMVKGGYRRDSFLHSPMHIGFISMEPNSLFIPQYLDSNLILFVHHGEARVGHIHSSELVERHLKHGDVYTIPAGSAFYLENRLENQRLRIICSIDITSESMGWHAFQSFFIGGGTHPASVLAGFDHNTLATALNVSPEELHAFLTRQTSGPIVHISGAHHKNMWSEFLTQEPHQKLAHLKRMVNFGEEASPKEEKSTWSLRKFLFNLVNRENVVNHHHHHKAPSVYNLYKKNPNFKNHYGWSKNVDSSDYSPLEQSGNGVYLVNLSPGSMMAPHVNPSAIEYGVVLKGTGRIQIVYPNGTLAMNARVREGDVFWVPRYFPFCQIASTNGHFEFFGFTTSARRNHQQFLVGKNSLMQSLRGPEFAAAFGIDEKRLKRIANAQHEQVILSASSWDSSQDKPSEPERKKRTNFERIVGSLGSDMIMGFD</sequence>
<feature type="domain" description="Cupin type-1" evidence="4">
    <location>
        <begin position="40"/>
        <end position="196"/>
    </location>
</feature>
<dbReference type="Pfam" id="PF00190">
    <property type="entry name" value="Cupin_1"/>
    <property type="match status" value="6"/>
</dbReference>
<feature type="region of interest" description="Disordered" evidence="1">
    <location>
        <begin position="1399"/>
        <end position="1419"/>
    </location>
</feature>
<keyword evidence="2" id="KW-0812">Transmembrane</keyword>
<dbReference type="EMBL" id="JBANQN010000006">
    <property type="protein sequence ID" value="KAK6788068.1"/>
    <property type="molecule type" value="Genomic_DNA"/>
</dbReference>
<dbReference type="PANTHER" id="PTHR31189:SF65">
    <property type="entry name" value="CUPIN TYPE-1 DOMAIN-CONTAINING PROTEIN"/>
    <property type="match status" value="1"/>
</dbReference>
<dbReference type="SMART" id="SM00835">
    <property type="entry name" value="Cupin_1"/>
    <property type="match status" value="6"/>
</dbReference>
<feature type="transmembrane region" description="Helical" evidence="2">
    <location>
        <begin position="458"/>
        <end position="478"/>
    </location>
</feature>
<keyword evidence="2" id="KW-1133">Transmembrane helix</keyword>
<dbReference type="PANTHER" id="PTHR31189">
    <property type="entry name" value="OS03G0336100 PROTEIN-RELATED"/>
    <property type="match status" value="1"/>
</dbReference>
<gene>
    <name evidence="5" type="ORF">RDI58_016593</name>
</gene>
<dbReference type="Gene3D" id="2.60.120.10">
    <property type="entry name" value="Jelly Rolls"/>
    <property type="match status" value="6"/>
</dbReference>
<feature type="compositionally biased region" description="Basic and acidic residues" evidence="1">
    <location>
        <begin position="1405"/>
        <end position="1419"/>
    </location>
</feature>
<evidence type="ECO:0000313" key="6">
    <source>
        <dbReference type="Proteomes" id="UP001371456"/>
    </source>
</evidence>
<dbReference type="InterPro" id="IPR006045">
    <property type="entry name" value="Cupin_1"/>
</dbReference>
<proteinExistence type="predicted"/>